<organism evidence="2 3">
    <name type="scientific">Caminibacter pacificus</name>
    <dbReference type="NCBI Taxonomy" id="1424653"/>
    <lineage>
        <taxon>Bacteria</taxon>
        <taxon>Pseudomonadati</taxon>
        <taxon>Campylobacterota</taxon>
        <taxon>Epsilonproteobacteria</taxon>
        <taxon>Nautiliales</taxon>
        <taxon>Nautiliaceae</taxon>
        <taxon>Caminibacter</taxon>
    </lineage>
</organism>
<gene>
    <name evidence="1" type="ORF">C6V80_01385</name>
    <name evidence="2" type="ORF">EDC58_1150</name>
</gene>
<proteinExistence type="predicted"/>
<dbReference type="Gene3D" id="3.30.2310.20">
    <property type="entry name" value="RelE-like"/>
    <property type="match status" value="1"/>
</dbReference>
<dbReference type="Proteomes" id="UP000272781">
    <property type="component" value="Unassembled WGS sequence"/>
</dbReference>
<evidence type="ECO:0000313" key="3">
    <source>
        <dbReference type="Proteomes" id="UP000272781"/>
    </source>
</evidence>
<dbReference type="EMBL" id="RJVK01000002">
    <property type="protein sequence ID" value="ROR40163.1"/>
    <property type="molecule type" value="Genomic_DNA"/>
</dbReference>
<sequence>MNFQIKISEYAKNDLEIAFDFYEKQATNLGKIFFDYIISEIELLSFYGCLHQKTFGYHRMISKKFPFAIYYDCNKEQKYITIVAILDLRQNPKTIEKYLTKDRK</sequence>
<dbReference type="EMBL" id="CP027432">
    <property type="protein sequence ID" value="QCI27662.1"/>
    <property type="molecule type" value="Genomic_DNA"/>
</dbReference>
<name>A0AAJ4RDB6_9BACT</name>
<dbReference type="RefSeq" id="WP_123352546.1">
    <property type="nucleotide sequence ID" value="NZ_CP027432.2"/>
</dbReference>
<accession>A0AAJ4RDB6</accession>
<reference evidence="4" key="1">
    <citation type="submission" date="2018-03" db="EMBL/GenBank/DDBJ databases">
        <title>A comparative analysis of the Nautiliaceae.</title>
        <authorList>
            <person name="Grosche A."/>
            <person name="Smedile F."/>
            <person name="Vetriani C."/>
        </authorList>
    </citation>
    <scope>NUCLEOTIDE SEQUENCE [LARGE SCALE GENOMIC DNA]</scope>
    <source>
        <strain evidence="4">TB6</strain>
    </source>
</reference>
<reference evidence="1" key="3">
    <citation type="submission" date="2019-06" db="EMBL/GenBank/DDBJ databases">
        <title>A comparative analysis of the Nautiliaceae.</title>
        <authorList>
            <person name="Grosche A."/>
            <person name="Smedile F."/>
            <person name="Vetriani C."/>
        </authorList>
    </citation>
    <scope>NUCLEOTIDE SEQUENCE</scope>
    <source>
        <strain evidence="1">TB6</strain>
    </source>
</reference>
<dbReference type="InterPro" id="IPR035093">
    <property type="entry name" value="RelE/ParE_toxin_dom_sf"/>
</dbReference>
<dbReference type="AlphaFoldDB" id="A0AAJ4RDB6"/>
<dbReference type="Proteomes" id="UP000298805">
    <property type="component" value="Chromosome"/>
</dbReference>
<evidence type="ECO:0000313" key="4">
    <source>
        <dbReference type="Proteomes" id="UP000298805"/>
    </source>
</evidence>
<keyword evidence="4" id="KW-1185">Reference proteome</keyword>
<protein>
    <submittedName>
        <fullName evidence="2">ParE-like toxin of type II ParDE toxin-antitoxin system</fullName>
    </submittedName>
    <submittedName>
        <fullName evidence="1">Type II toxin-antitoxin system RelE/ParE family toxin</fullName>
    </submittedName>
</protein>
<evidence type="ECO:0000313" key="1">
    <source>
        <dbReference type="EMBL" id="QCI27662.1"/>
    </source>
</evidence>
<reference evidence="2 3" key="2">
    <citation type="submission" date="2018-11" db="EMBL/GenBank/DDBJ databases">
        <title>Genomic Encyclopedia of Type Strains, Phase IV (KMG-IV): sequencing the most valuable type-strain genomes for metagenomic binning, comparative biology and taxonomic classification.</title>
        <authorList>
            <person name="Goeker M."/>
        </authorList>
    </citation>
    <scope>NUCLEOTIDE SEQUENCE [LARGE SCALE GENOMIC DNA]</scope>
    <source>
        <strain evidence="2 3">DSM 27783</strain>
    </source>
</reference>
<evidence type="ECO:0000313" key="2">
    <source>
        <dbReference type="EMBL" id="ROR40163.1"/>
    </source>
</evidence>